<dbReference type="AlphaFoldDB" id="S9VXR6"/>
<evidence type="ECO:0000256" key="3">
    <source>
        <dbReference type="ARBA" id="ARBA00022723"/>
    </source>
</evidence>
<dbReference type="SUPFAM" id="SSF48264">
    <property type="entry name" value="Cytochrome P450"/>
    <property type="match status" value="1"/>
</dbReference>
<evidence type="ECO:0000256" key="1">
    <source>
        <dbReference type="ARBA" id="ARBA00001971"/>
    </source>
</evidence>
<dbReference type="GO" id="GO:0020037">
    <property type="term" value="F:heme binding"/>
    <property type="evidence" value="ECO:0007669"/>
    <property type="project" value="InterPro"/>
</dbReference>
<dbReference type="PRINTS" id="PR00385">
    <property type="entry name" value="P450"/>
</dbReference>
<dbReference type="PANTHER" id="PTHR24286">
    <property type="entry name" value="CYTOCHROME P450 26"/>
    <property type="match status" value="1"/>
</dbReference>
<evidence type="ECO:0000256" key="6">
    <source>
        <dbReference type="ARBA" id="ARBA00039038"/>
    </source>
</evidence>
<keyword evidence="5 7" id="KW-0408">Iron</keyword>
<dbReference type="PROSITE" id="PS00086">
    <property type="entry name" value="CYTOCHROME_P450"/>
    <property type="match status" value="1"/>
</dbReference>
<reference evidence="9 10" key="1">
    <citation type="journal article" date="2011" name="Science">
        <title>Comparative functional genomics of the fission yeasts.</title>
        <authorList>
            <person name="Rhind N."/>
            <person name="Chen Z."/>
            <person name="Yassour M."/>
            <person name="Thompson D.A."/>
            <person name="Haas B.J."/>
            <person name="Habib N."/>
            <person name="Wapinski I."/>
            <person name="Roy S."/>
            <person name="Lin M.F."/>
            <person name="Heiman D.I."/>
            <person name="Young S.K."/>
            <person name="Furuya K."/>
            <person name="Guo Y."/>
            <person name="Pidoux A."/>
            <person name="Chen H.M."/>
            <person name="Robbertse B."/>
            <person name="Goldberg J.M."/>
            <person name="Aoki K."/>
            <person name="Bayne E.H."/>
            <person name="Berlin A.M."/>
            <person name="Desjardins C.A."/>
            <person name="Dobbs E."/>
            <person name="Dukaj L."/>
            <person name="Fan L."/>
            <person name="FitzGerald M.G."/>
            <person name="French C."/>
            <person name="Gujja S."/>
            <person name="Hansen K."/>
            <person name="Keifenheim D."/>
            <person name="Levin J.Z."/>
            <person name="Mosher R.A."/>
            <person name="Mueller C.A."/>
            <person name="Pfiffner J."/>
            <person name="Priest M."/>
            <person name="Russ C."/>
            <person name="Smialowska A."/>
            <person name="Swoboda P."/>
            <person name="Sykes S.M."/>
            <person name="Vaughn M."/>
            <person name="Vengrova S."/>
            <person name="Yoder R."/>
            <person name="Zeng Q."/>
            <person name="Allshire R."/>
            <person name="Baulcombe D."/>
            <person name="Birren B.W."/>
            <person name="Brown W."/>
            <person name="Ekwall K."/>
            <person name="Kellis M."/>
            <person name="Leatherwood J."/>
            <person name="Levin H."/>
            <person name="Margalit H."/>
            <person name="Martienssen R."/>
            <person name="Nieduszynski C.A."/>
            <person name="Spatafora J.W."/>
            <person name="Friedman N."/>
            <person name="Dalgaard J.Z."/>
            <person name="Baumann P."/>
            <person name="Niki H."/>
            <person name="Regev A."/>
            <person name="Nusbaum C."/>
        </authorList>
    </citation>
    <scope>NUCLEOTIDE SEQUENCE [LARGE SCALE GENOMIC DNA]</scope>
    <source>
        <strain evidence="10">OY26 / ATCC MYA-4695 / CBS 11777 / NBRC 106824 / NRRL Y48691</strain>
    </source>
</reference>
<dbReference type="Pfam" id="PF00067">
    <property type="entry name" value="p450"/>
    <property type="match status" value="1"/>
</dbReference>
<dbReference type="EMBL" id="KE546989">
    <property type="protein sequence ID" value="EPY52363.1"/>
    <property type="molecule type" value="Genomic_DNA"/>
</dbReference>
<dbReference type="FunFam" id="1.10.630.10:FF:000021">
    <property type="entry name" value="Cytochrome P450 61"/>
    <property type="match status" value="1"/>
</dbReference>
<dbReference type="GO" id="GO:0006696">
    <property type="term" value="P:ergosterol biosynthetic process"/>
    <property type="evidence" value="ECO:0007669"/>
    <property type="project" value="EnsemblFungi"/>
</dbReference>
<dbReference type="Gene3D" id="1.10.630.10">
    <property type="entry name" value="Cytochrome P450"/>
    <property type="match status" value="1"/>
</dbReference>
<keyword evidence="7 8" id="KW-0349">Heme</keyword>
<dbReference type="GO" id="GO:0000249">
    <property type="term" value="F:C-22 sterol desaturase (NADPH) activity"/>
    <property type="evidence" value="ECO:0007669"/>
    <property type="project" value="UniProtKB-EC"/>
</dbReference>
<evidence type="ECO:0000256" key="5">
    <source>
        <dbReference type="ARBA" id="ARBA00023004"/>
    </source>
</evidence>
<gene>
    <name evidence="9" type="ORF">SPOG_01689</name>
</gene>
<dbReference type="HOGENOM" id="CLU_023517_0_0_1"/>
<dbReference type="GO" id="GO:0004497">
    <property type="term" value="F:monooxygenase activity"/>
    <property type="evidence" value="ECO:0007669"/>
    <property type="project" value="UniProtKB-KW"/>
</dbReference>
<name>S9VXR6_SCHCR</name>
<comment type="cofactor">
    <cofactor evidence="1 7">
        <name>heme</name>
        <dbReference type="ChEBI" id="CHEBI:30413"/>
    </cofactor>
</comment>
<comment type="similarity">
    <text evidence="2 8">Belongs to the cytochrome P450 family.</text>
</comment>
<dbReference type="PANTHER" id="PTHR24286:SF228">
    <property type="entry name" value="C-22 STEROL DESATURASE ERG5"/>
    <property type="match status" value="1"/>
</dbReference>
<dbReference type="RefSeq" id="XP_013022248.1">
    <property type="nucleotide sequence ID" value="XM_013166794.1"/>
</dbReference>
<dbReference type="OMA" id="KCIGLEY"/>
<dbReference type="PRINTS" id="PR00465">
    <property type="entry name" value="EP450IV"/>
</dbReference>
<organism evidence="9 10">
    <name type="scientific">Schizosaccharomyces cryophilus (strain OY26 / ATCC MYA-4695 / CBS 11777 / NBRC 106824 / NRRL Y48691)</name>
    <name type="common">Fission yeast</name>
    <dbReference type="NCBI Taxonomy" id="653667"/>
    <lineage>
        <taxon>Eukaryota</taxon>
        <taxon>Fungi</taxon>
        <taxon>Dikarya</taxon>
        <taxon>Ascomycota</taxon>
        <taxon>Taphrinomycotina</taxon>
        <taxon>Schizosaccharomycetes</taxon>
        <taxon>Schizosaccharomycetales</taxon>
        <taxon>Schizosaccharomycetaceae</taxon>
        <taxon>Schizosaccharomyces</taxon>
    </lineage>
</organism>
<dbReference type="GeneID" id="25036016"/>
<accession>S9VXR6</accession>
<dbReference type="GO" id="GO:0005506">
    <property type="term" value="F:iron ion binding"/>
    <property type="evidence" value="ECO:0007669"/>
    <property type="project" value="InterPro"/>
</dbReference>
<evidence type="ECO:0000256" key="8">
    <source>
        <dbReference type="RuleBase" id="RU000461"/>
    </source>
</evidence>
<dbReference type="InterPro" id="IPR001128">
    <property type="entry name" value="Cyt_P450"/>
</dbReference>
<dbReference type="STRING" id="653667.S9VXR6"/>
<keyword evidence="4 8" id="KW-0560">Oxidoreductase</keyword>
<dbReference type="InterPro" id="IPR017972">
    <property type="entry name" value="Cyt_P450_CS"/>
</dbReference>
<dbReference type="eggNOG" id="KOG0157">
    <property type="taxonomic scope" value="Eukaryota"/>
</dbReference>
<keyword evidence="10" id="KW-1185">Reference proteome</keyword>
<keyword evidence="3 7" id="KW-0479">Metal-binding</keyword>
<sequence>MNQTESILSGSRTFVRFMGYEVEYTKWTICISLLLVCIAYDQISYQFQKKHLPGPLLKVPFMGSFLDSMKPTFDKYKTKWDSGPLSCVSVFHKFVVIASERDLARKILNSPSYVQPCVVDAGKKILKHTNWVFLDGRNHIEYRKGLNGLFTTRALGVYLPAQEEVYNKYFKEFLNHSQGKYTEFMIPFRDINVATSCRTFCGHYISDDAIKHIADEYWRITAAMELVNFPLVLPFTKVWYGIRSRKVVMQYFMKAAAASRKSMEAGNPPTCMMEEWIHEMIETRKYNSNKGSDGFEKPSVLIRDFSDEEIALTFLSFLFASQDATSSAMTWLFQYLADYPEVLKKVREEQFRIRGGDINVPISLELLEKMTYTRMVVIECLRLRPPVLMVPYRVKKPFPITSEYTVPKDSMVIPTLYGSLHDPKVYPDPESFKPERWEPNGLAEQNPKNWMVFGNGPHVCLGQRYAVNHLIACVGKASLMLDWSHKRTADSDTQMIFATTFPQDMCLLKFSPFNLANLKLHLEKEGKTQPATATATAIPTSA</sequence>
<keyword evidence="8" id="KW-0503">Monooxygenase</keyword>
<protein>
    <recommendedName>
        <fullName evidence="6">sterol 22-desaturase</fullName>
        <ecNumber evidence="6">1.14.19.41</ecNumber>
    </recommendedName>
</protein>
<evidence type="ECO:0000256" key="4">
    <source>
        <dbReference type="ARBA" id="ARBA00023002"/>
    </source>
</evidence>
<evidence type="ECO:0000256" key="2">
    <source>
        <dbReference type="ARBA" id="ARBA00010617"/>
    </source>
</evidence>
<proteinExistence type="inferred from homology"/>
<dbReference type="OrthoDB" id="1372046at2759"/>
<dbReference type="InterPro" id="IPR036396">
    <property type="entry name" value="Cyt_P450_sf"/>
</dbReference>
<evidence type="ECO:0000313" key="10">
    <source>
        <dbReference type="Proteomes" id="UP000015464"/>
    </source>
</evidence>
<dbReference type="EC" id="1.14.19.41" evidence="6"/>
<dbReference type="CDD" id="cd11082">
    <property type="entry name" value="CYP61_CYP710"/>
    <property type="match status" value="1"/>
</dbReference>
<evidence type="ECO:0000256" key="7">
    <source>
        <dbReference type="PIRSR" id="PIRSR602403-1"/>
    </source>
</evidence>
<dbReference type="InterPro" id="IPR002403">
    <property type="entry name" value="Cyt_P450_E_grp-IV"/>
</dbReference>
<evidence type="ECO:0000313" key="9">
    <source>
        <dbReference type="EMBL" id="EPY52363.1"/>
    </source>
</evidence>
<feature type="binding site" description="axial binding residue" evidence="7">
    <location>
        <position position="460"/>
    </location>
    <ligand>
        <name>heme</name>
        <dbReference type="ChEBI" id="CHEBI:30413"/>
    </ligand>
    <ligandPart>
        <name>Fe</name>
        <dbReference type="ChEBI" id="CHEBI:18248"/>
    </ligandPart>
</feature>
<dbReference type="Proteomes" id="UP000015464">
    <property type="component" value="Unassembled WGS sequence"/>
</dbReference>